<dbReference type="SMART" id="SM00219">
    <property type="entry name" value="TyrKc"/>
    <property type="match status" value="1"/>
</dbReference>
<feature type="domain" description="WIF" evidence="14">
    <location>
        <begin position="31"/>
        <end position="171"/>
    </location>
</feature>
<dbReference type="Gene3D" id="2.60.40.2170">
    <property type="entry name" value="Wnt, WIF domain"/>
    <property type="match status" value="1"/>
</dbReference>
<dbReference type="GO" id="GO:0043235">
    <property type="term" value="C:receptor complex"/>
    <property type="evidence" value="ECO:0007669"/>
    <property type="project" value="TreeGrafter"/>
</dbReference>
<dbReference type="SMR" id="A0A7M7HHJ5"/>
<protein>
    <recommendedName>
        <fullName evidence="17">Tyrosine-protein kinase Drl</fullName>
    </recommendedName>
</protein>
<evidence type="ECO:0000313" key="15">
    <source>
        <dbReference type="EnsemblMetazoa" id="XP_008217801"/>
    </source>
</evidence>
<dbReference type="SUPFAM" id="SSF56112">
    <property type="entry name" value="Protein kinase-like (PK-like)"/>
    <property type="match status" value="1"/>
</dbReference>
<dbReference type="PROSITE" id="PS50814">
    <property type="entry name" value="WIF"/>
    <property type="match status" value="1"/>
</dbReference>
<dbReference type="PANTHER" id="PTHR24416">
    <property type="entry name" value="TYROSINE-PROTEIN KINASE RECEPTOR"/>
    <property type="match status" value="1"/>
</dbReference>
<feature type="signal peptide" evidence="12">
    <location>
        <begin position="1"/>
        <end position="27"/>
    </location>
</feature>
<keyword evidence="9" id="KW-0675">Receptor</keyword>
<feature type="chain" id="PRO_5029876361" description="Tyrosine-protein kinase Drl" evidence="12">
    <location>
        <begin position="28"/>
        <end position="586"/>
    </location>
</feature>
<dbReference type="PANTHER" id="PTHR24416:SF349">
    <property type="entry name" value="TYROSINE-PROTEIN KINASE RYK"/>
    <property type="match status" value="1"/>
</dbReference>
<accession>A0A7M7HHJ5</accession>
<dbReference type="GO" id="GO:0004713">
    <property type="term" value="F:protein tyrosine kinase activity"/>
    <property type="evidence" value="ECO:0007669"/>
    <property type="project" value="InterPro"/>
</dbReference>
<reference evidence="15" key="1">
    <citation type="submission" date="2021-01" db="UniProtKB">
        <authorList>
            <consortium name="EnsemblMetazoa"/>
        </authorList>
    </citation>
    <scope>IDENTIFICATION</scope>
</reference>
<dbReference type="KEGG" id="nvi:100122347"/>
<keyword evidence="3 12" id="KW-0732">Signal</keyword>
<dbReference type="RefSeq" id="XP_008217801.1">
    <property type="nucleotide sequence ID" value="XM_008219579.3"/>
</dbReference>
<dbReference type="EnsemblMetazoa" id="XM_008219579">
    <property type="protein sequence ID" value="XP_008217801"/>
    <property type="gene ID" value="LOC100122347"/>
</dbReference>
<dbReference type="GO" id="GO:0051897">
    <property type="term" value="P:positive regulation of phosphatidylinositol 3-kinase/protein kinase B signal transduction"/>
    <property type="evidence" value="ECO:0007669"/>
    <property type="project" value="TreeGrafter"/>
</dbReference>
<evidence type="ECO:0000256" key="7">
    <source>
        <dbReference type="ARBA" id="ARBA00022989"/>
    </source>
</evidence>
<dbReference type="GO" id="GO:0007169">
    <property type="term" value="P:cell surface receptor protein tyrosine kinase signaling pathway"/>
    <property type="evidence" value="ECO:0007669"/>
    <property type="project" value="TreeGrafter"/>
</dbReference>
<dbReference type="Pfam" id="PF02019">
    <property type="entry name" value="WIF"/>
    <property type="match status" value="1"/>
</dbReference>
<keyword evidence="5" id="KW-0067">ATP-binding</keyword>
<keyword evidence="4" id="KW-0547">Nucleotide-binding</keyword>
<name>A0A7M7HHJ5_NASVI</name>
<evidence type="ECO:0008006" key="17">
    <source>
        <dbReference type="Google" id="ProtNLM"/>
    </source>
</evidence>
<dbReference type="GO" id="GO:0005886">
    <property type="term" value="C:plasma membrane"/>
    <property type="evidence" value="ECO:0007669"/>
    <property type="project" value="UniProtKB-SubCell"/>
</dbReference>
<dbReference type="InterPro" id="IPR001245">
    <property type="entry name" value="Ser-Thr/Tyr_kinase_cat_dom"/>
</dbReference>
<evidence type="ECO:0000259" key="13">
    <source>
        <dbReference type="PROSITE" id="PS50011"/>
    </source>
</evidence>
<evidence type="ECO:0000256" key="10">
    <source>
        <dbReference type="ARBA" id="ARBA00023180"/>
    </source>
</evidence>
<dbReference type="GO" id="GO:0007155">
    <property type="term" value="P:cell adhesion"/>
    <property type="evidence" value="ECO:0007669"/>
    <property type="project" value="UniProtKB-KW"/>
</dbReference>
<feature type="transmembrane region" description="Helical" evidence="11">
    <location>
        <begin position="197"/>
        <end position="221"/>
    </location>
</feature>
<evidence type="ECO:0000256" key="11">
    <source>
        <dbReference type="SAM" id="Phobius"/>
    </source>
</evidence>
<dbReference type="InParanoid" id="A0A7M7HHJ5"/>
<dbReference type="PRINTS" id="PR00109">
    <property type="entry name" value="TYRKINASE"/>
</dbReference>
<evidence type="ECO:0000256" key="8">
    <source>
        <dbReference type="ARBA" id="ARBA00023136"/>
    </source>
</evidence>
<organism evidence="15 16">
    <name type="scientific">Nasonia vitripennis</name>
    <name type="common">Parasitic wasp</name>
    <dbReference type="NCBI Taxonomy" id="7425"/>
    <lineage>
        <taxon>Eukaryota</taxon>
        <taxon>Metazoa</taxon>
        <taxon>Ecdysozoa</taxon>
        <taxon>Arthropoda</taxon>
        <taxon>Hexapoda</taxon>
        <taxon>Insecta</taxon>
        <taxon>Pterygota</taxon>
        <taxon>Neoptera</taxon>
        <taxon>Endopterygota</taxon>
        <taxon>Hymenoptera</taxon>
        <taxon>Apocrita</taxon>
        <taxon>Proctotrupomorpha</taxon>
        <taxon>Chalcidoidea</taxon>
        <taxon>Pteromalidae</taxon>
        <taxon>Pteromalinae</taxon>
        <taxon>Nasonia</taxon>
    </lineage>
</organism>
<keyword evidence="6" id="KW-0130">Cell adhesion</keyword>
<evidence type="ECO:0000313" key="16">
    <source>
        <dbReference type="Proteomes" id="UP000002358"/>
    </source>
</evidence>
<feature type="domain" description="Protein kinase" evidence="13">
    <location>
        <begin position="318"/>
        <end position="582"/>
    </location>
</feature>
<dbReference type="GO" id="GO:0005524">
    <property type="term" value="F:ATP binding"/>
    <property type="evidence" value="ECO:0007669"/>
    <property type="project" value="UniProtKB-KW"/>
</dbReference>
<evidence type="ECO:0000256" key="3">
    <source>
        <dbReference type="ARBA" id="ARBA00022729"/>
    </source>
</evidence>
<dbReference type="Proteomes" id="UP000002358">
    <property type="component" value="Chromosome 2"/>
</dbReference>
<dbReference type="InterPro" id="IPR011009">
    <property type="entry name" value="Kinase-like_dom_sf"/>
</dbReference>
<dbReference type="PROSITE" id="PS00109">
    <property type="entry name" value="PROTEIN_KINASE_TYR"/>
    <property type="match status" value="1"/>
</dbReference>
<dbReference type="GeneID" id="100122347"/>
<evidence type="ECO:0000256" key="1">
    <source>
        <dbReference type="ARBA" id="ARBA00004162"/>
    </source>
</evidence>
<keyword evidence="10" id="KW-0325">Glycoprotein</keyword>
<dbReference type="PROSITE" id="PS51257">
    <property type="entry name" value="PROKAR_LIPOPROTEIN"/>
    <property type="match status" value="1"/>
</dbReference>
<keyword evidence="7 11" id="KW-1133">Transmembrane helix</keyword>
<dbReference type="OrthoDB" id="535945at2759"/>
<dbReference type="Gene3D" id="1.10.510.10">
    <property type="entry name" value="Transferase(Phosphotransferase) domain 1"/>
    <property type="match status" value="1"/>
</dbReference>
<dbReference type="InterPro" id="IPR008266">
    <property type="entry name" value="Tyr_kinase_AS"/>
</dbReference>
<dbReference type="FunCoup" id="A0A7M7HHJ5">
    <property type="interactions" value="2"/>
</dbReference>
<dbReference type="GO" id="GO:0007409">
    <property type="term" value="P:axonogenesis"/>
    <property type="evidence" value="ECO:0007669"/>
    <property type="project" value="TreeGrafter"/>
</dbReference>
<keyword evidence="16" id="KW-1185">Reference proteome</keyword>
<dbReference type="GO" id="GO:0010976">
    <property type="term" value="P:positive regulation of neuron projection development"/>
    <property type="evidence" value="ECO:0007669"/>
    <property type="project" value="TreeGrafter"/>
</dbReference>
<dbReference type="SMART" id="SM00469">
    <property type="entry name" value="WIF"/>
    <property type="match status" value="1"/>
</dbReference>
<proteinExistence type="predicted"/>
<evidence type="ECO:0000259" key="14">
    <source>
        <dbReference type="PROSITE" id="PS50814"/>
    </source>
</evidence>
<dbReference type="PROSITE" id="PS50011">
    <property type="entry name" value="PROTEIN_KINASE_DOM"/>
    <property type="match status" value="1"/>
</dbReference>
<evidence type="ECO:0000256" key="6">
    <source>
        <dbReference type="ARBA" id="ARBA00022889"/>
    </source>
</evidence>
<evidence type="ECO:0000256" key="12">
    <source>
        <dbReference type="SAM" id="SignalP"/>
    </source>
</evidence>
<evidence type="ECO:0000256" key="2">
    <source>
        <dbReference type="ARBA" id="ARBA00022692"/>
    </source>
</evidence>
<keyword evidence="2 11" id="KW-0812">Transmembrane</keyword>
<evidence type="ECO:0000256" key="9">
    <source>
        <dbReference type="ARBA" id="ARBA00023170"/>
    </source>
</evidence>
<keyword evidence="8 11" id="KW-0472">Membrane</keyword>
<dbReference type="InterPro" id="IPR050122">
    <property type="entry name" value="RTK"/>
</dbReference>
<dbReference type="Pfam" id="PF07714">
    <property type="entry name" value="PK_Tyr_Ser-Thr"/>
    <property type="match status" value="1"/>
</dbReference>
<sequence>MQLPGKSSSLSLAMLLLLLLFAGCGDAYLDLFISQSQVKKLLGLDGELFYVRDGTINTYAMNFEVPVLAVIDDLEFTWQSLVGQPLAYSMTLDYDMGATNYNSGIRALLPPKINVSSRGFVPTQRQVFAIRLPCSGLESAEIKLALKLNVTAPPEPMYRDTILVFKRNKICMKGIRTQSKNDSVKLEAGPLTNGNGAFYVAATCACALILVVVSVASVLYIRNSKQRSQHPRKSLTCCSYSAAGTGGLAGSSVLVKVDNRPGSANSGSYATIADLEPLYARPCGSRASYYAASHVTHLSQSTDPCEKARAVAVPRSALHCRSVIQEGTFGRVYRGGLSQAGREQEVIIKTVTDVASAYQASLLVVEGSQLAGLVHGNIATLAAACLEGTCPMLAYACSPSDLNLKTYLTDGSHHPVTRDLVNIAVQVARAGAFLHGRGILHRDIATRNCLVDTSTLRTRLADAALSRDLFPQDYHCLGDNENRAIGWMALETLQHGQYSTASDAWSFGVFLWELATMGQQPYLEVDPFELTVFLRDGYRLSQPRPCPDELFAVMAVCWLGPSRDRPTMPQLLAYLQEFHDALGGFI</sequence>
<dbReference type="InterPro" id="IPR003306">
    <property type="entry name" value="WIF"/>
</dbReference>
<comment type="subcellular location">
    <subcellularLocation>
        <location evidence="1">Cell membrane</location>
        <topology evidence="1">Single-pass membrane protein</topology>
    </subcellularLocation>
</comment>
<evidence type="ECO:0000256" key="5">
    <source>
        <dbReference type="ARBA" id="ARBA00022840"/>
    </source>
</evidence>
<dbReference type="Gene3D" id="3.30.200.20">
    <property type="entry name" value="Phosphorylase Kinase, domain 1"/>
    <property type="match status" value="1"/>
</dbReference>
<dbReference type="InterPro" id="IPR020635">
    <property type="entry name" value="Tyr_kinase_cat_dom"/>
</dbReference>
<dbReference type="InterPro" id="IPR038677">
    <property type="entry name" value="WIF_sf"/>
</dbReference>
<evidence type="ECO:0000256" key="4">
    <source>
        <dbReference type="ARBA" id="ARBA00022741"/>
    </source>
</evidence>
<dbReference type="InterPro" id="IPR000719">
    <property type="entry name" value="Prot_kinase_dom"/>
</dbReference>
<dbReference type="AlphaFoldDB" id="A0A7M7HHJ5"/>